<evidence type="ECO:0000313" key="3">
    <source>
        <dbReference type="Proteomes" id="UP000218332"/>
    </source>
</evidence>
<protein>
    <submittedName>
        <fullName evidence="1 2">Nucleotidyltransferase</fullName>
    </submittedName>
</protein>
<dbReference type="InterPro" id="IPR010235">
    <property type="entry name" value="HepT"/>
</dbReference>
<accession>A0A2A2I8K6</accession>
<dbReference type="Gene3D" id="1.20.120.330">
    <property type="entry name" value="Nucleotidyltransferases domain 2"/>
    <property type="match status" value="1"/>
</dbReference>
<dbReference type="NCBIfam" id="TIGR01987">
    <property type="entry name" value="HI0074"/>
    <property type="match status" value="1"/>
</dbReference>
<dbReference type="EMBL" id="QEKQ01000007">
    <property type="protein sequence ID" value="PVY75505.1"/>
    <property type="molecule type" value="Genomic_DNA"/>
</dbReference>
<gene>
    <name evidence="2" type="ORF">C8D92_107228</name>
    <name evidence="1" type="ORF">CF392_00855</name>
</gene>
<comment type="caution">
    <text evidence="1">The sequence shown here is derived from an EMBL/GenBank/DDBJ whole genome shotgun (WGS) entry which is preliminary data.</text>
</comment>
<name>A0A2A2I8K6_9GAMM</name>
<sequence>MTSSEDIRWQQRLRNFQKALAQLNEAMALADERALSRLEKQGVIQAFEYNYELGWNLLRDYLKWQGLAHITGSRDTIREAFSAGLIEDGEAWMRMLVDRNRTSHTYNEDTADAILAQVRLEYHGLLRTLEMTMLSEEARHGL</sequence>
<evidence type="ECO:0000313" key="4">
    <source>
        <dbReference type="Proteomes" id="UP000245887"/>
    </source>
</evidence>
<reference evidence="2 4" key="2">
    <citation type="submission" date="2018-04" db="EMBL/GenBank/DDBJ databases">
        <title>Genomic Encyclopedia of Type Strains, Phase IV (KMG-IV): sequencing the most valuable type-strain genomes for metagenomic binning, comparative biology and taxonomic classification.</title>
        <authorList>
            <person name="Goeker M."/>
        </authorList>
    </citation>
    <scope>NUCLEOTIDE SEQUENCE [LARGE SCALE GENOMIC DNA]</scope>
    <source>
        <strain evidence="2 4">DSM 28688</strain>
    </source>
</reference>
<dbReference type="RefSeq" id="WP_095609579.1">
    <property type="nucleotide sequence ID" value="NZ_NMPM01000005.1"/>
</dbReference>
<dbReference type="OrthoDB" id="9810452at2"/>
<keyword evidence="1" id="KW-0808">Transferase</keyword>
<proteinExistence type="predicted"/>
<evidence type="ECO:0000313" key="1">
    <source>
        <dbReference type="EMBL" id="PAV27393.1"/>
    </source>
</evidence>
<dbReference type="Proteomes" id="UP000218332">
    <property type="component" value="Unassembled WGS sequence"/>
</dbReference>
<keyword evidence="3" id="KW-1185">Reference proteome</keyword>
<dbReference type="Proteomes" id="UP000245887">
    <property type="component" value="Unassembled WGS sequence"/>
</dbReference>
<dbReference type="GO" id="GO:0016740">
    <property type="term" value="F:transferase activity"/>
    <property type="evidence" value="ECO:0007669"/>
    <property type="project" value="UniProtKB-KW"/>
</dbReference>
<reference evidence="1 3" key="1">
    <citation type="submission" date="2017-07" db="EMBL/GenBank/DDBJ databases">
        <title>Tamlnaduibacter salinus (Mi-7) genome sequencing.</title>
        <authorList>
            <person name="Verma A."/>
            <person name="Krishnamurthi S."/>
        </authorList>
    </citation>
    <scope>NUCLEOTIDE SEQUENCE [LARGE SCALE GENOMIC DNA]</scope>
    <source>
        <strain evidence="1 3">Mi-7</strain>
    </source>
</reference>
<dbReference type="Pfam" id="PF08780">
    <property type="entry name" value="NTase_sub_bind"/>
    <property type="match status" value="1"/>
</dbReference>
<dbReference type="EMBL" id="NMPM01000005">
    <property type="protein sequence ID" value="PAV27393.1"/>
    <property type="molecule type" value="Genomic_DNA"/>
</dbReference>
<dbReference type="SUPFAM" id="SSF81593">
    <property type="entry name" value="Nucleotidyltransferase substrate binding subunit/domain"/>
    <property type="match status" value="1"/>
</dbReference>
<dbReference type="AlphaFoldDB" id="A0A2A2I8K6"/>
<organism evidence="1 3">
    <name type="scientific">Tamilnaduibacter salinus</name>
    <dbReference type="NCBI Taxonomy" id="1484056"/>
    <lineage>
        <taxon>Bacteria</taxon>
        <taxon>Pseudomonadati</taxon>
        <taxon>Pseudomonadota</taxon>
        <taxon>Gammaproteobacteria</taxon>
        <taxon>Pseudomonadales</taxon>
        <taxon>Marinobacteraceae</taxon>
        <taxon>Tamilnaduibacter</taxon>
    </lineage>
</organism>
<evidence type="ECO:0000313" key="2">
    <source>
        <dbReference type="EMBL" id="PVY75505.1"/>
    </source>
</evidence>